<keyword evidence="1" id="KW-0732">Signal</keyword>
<proteinExistence type="predicted"/>
<dbReference type="EMBL" id="JBHLSV010000012">
    <property type="protein sequence ID" value="MFC0674517.1"/>
    <property type="molecule type" value="Genomic_DNA"/>
</dbReference>
<reference evidence="2 3" key="1">
    <citation type="submission" date="2024-09" db="EMBL/GenBank/DDBJ databases">
        <authorList>
            <person name="Sun Q."/>
            <person name="Mori K."/>
        </authorList>
    </citation>
    <scope>NUCLEOTIDE SEQUENCE [LARGE SCALE GENOMIC DNA]</scope>
    <source>
        <strain evidence="2 3">CICC 10874</strain>
    </source>
</reference>
<feature type="chain" id="PRO_5046555549" description="Lipoprotein" evidence="1">
    <location>
        <begin position="36"/>
        <end position="145"/>
    </location>
</feature>
<sequence>MSEATTVRRATSASAIAVAAAALLALAGCSGGSSADGTYYIEDVNGTSNLGQLVVEDGQLTHHEYKCEGVYEKPEVTSMGEFNDDRTQVIWTVAGDDSRNERTGTEQVTVSETSISFGGDVYVKDDSDAGKALLEAFESDCGSEG</sequence>
<feature type="signal peptide" evidence="1">
    <location>
        <begin position="1"/>
        <end position="35"/>
    </location>
</feature>
<dbReference type="Proteomes" id="UP001589793">
    <property type="component" value="Unassembled WGS sequence"/>
</dbReference>
<dbReference type="RefSeq" id="WP_376980684.1">
    <property type="nucleotide sequence ID" value="NZ_JBHLSV010000012.1"/>
</dbReference>
<protein>
    <recommendedName>
        <fullName evidence="4">Lipoprotein</fullName>
    </recommendedName>
</protein>
<evidence type="ECO:0008006" key="4">
    <source>
        <dbReference type="Google" id="ProtNLM"/>
    </source>
</evidence>
<keyword evidence="3" id="KW-1185">Reference proteome</keyword>
<name>A0ABV6RDS4_9MICO</name>
<evidence type="ECO:0000313" key="2">
    <source>
        <dbReference type="EMBL" id="MFC0674517.1"/>
    </source>
</evidence>
<evidence type="ECO:0000256" key="1">
    <source>
        <dbReference type="SAM" id="SignalP"/>
    </source>
</evidence>
<comment type="caution">
    <text evidence="2">The sequence shown here is derived from an EMBL/GenBank/DDBJ whole genome shotgun (WGS) entry which is preliminary data.</text>
</comment>
<accession>A0ABV6RDS4</accession>
<gene>
    <name evidence="2" type="ORF">ACFFF6_11180</name>
</gene>
<organism evidence="2 3">
    <name type="scientific">Brachybacterium hainanense</name>
    <dbReference type="NCBI Taxonomy" id="1541174"/>
    <lineage>
        <taxon>Bacteria</taxon>
        <taxon>Bacillati</taxon>
        <taxon>Actinomycetota</taxon>
        <taxon>Actinomycetes</taxon>
        <taxon>Micrococcales</taxon>
        <taxon>Dermabacteraceae</taxon>
        <taxon>Brachybacterium</taxon>
    </lineage>
</organism>
<evidence type="ECO:0000313" key="3">
    <source>
        <dbReference type="Proteomes" id="UP001589793"/>
    </source>
</evidence>